<evidence type="ECO:0000256" key="8">
    <source>
        <dbReference type="ARBA" id="ARBA00022490"/>
    </source>
</evidence>
<reference evidence="18" key="1">
    <citation type="journal article" date="2014" name="Int. J. Syst. Evol. Microbiol.">
        <title>Complete genome of a new Firmicutes species belonging to the dominant human colonic microbiota ('Ruminococcus bicirculans') reveals two chromosomes and a selective capacity to utilize plant glucans.</title>
        <authorList>
            <consortium name="NISC Comparative Sequencing Program"/>
            <person name="Wegmann U."/>
            <person name="Louis P."/>
            <person name="Goesmann A."/>
            <person name="Henrissat B."/>
            <person name="Duncan S.H."/>
            <person name="Flint H.J."/>
        </authorList>
    </citation>
    <scope>NUCLEOTIDE SEQUENCE</scope>
    <source>
        <strain evidence="18">NBRC 103408</strain>
    </source>
</reference>
<organism evidence="18 19">
    <name type="scientific">Sneathiella chinensis</name>
    <dbReference type="NCBI Taxonomy" id="349750"/>
    <lineage>
        <taxon>Bacteria</taxon>
        <taxon>Pseudomonadati</taxon>
        <taxon>Pseudomonadota</taxon>
        <taxon>Alphaproteobacteria</taxon>
        <taxon>Sneathiellales</taxon>
        <taxon>Sneathiellaceae</taxon>
        <taxon>Sneathiella</taxon>
    </lineage>
</organism>
<keyword evidence="12 14" id="KW-0378">Hydrolase</keyword>
<evidence type="ECO:0000256" key="3">
    <source>
        <dbReference type="ARBA" id="ARBA00004065"/>
    </source>
</evidence>
<keyword evidence="19" id="KW-1185">Reference proteome</keyword>
<evidence type="ECO:0000256" key="13">
    <source>
        <dbReference type="ARBA" id="ARBA00023211"/>
    </source>
</evidence>
<dbReference type="EC" id="3.1.26.4" evidence="6 14"/>
<dbReference type="InterPro" id="IPR001352">
    <property type="entry name" value="RNase_HII/HIII"/>
</dbReference>
<dbReference type="PANTHER" id="PTHR10954:SF18">
    <property type="entry name" value="RIBONUCLEASE HII"/>
    <property type="match status" value="1"/>
</dbReference>
<comment type="cofactor">
    <cofactor evidence="2">
        <name>Mg(2+)</name>
        <dbReference type="ChEBI" id="CHEBI:18420"/>
    </cofactor>
</comment>
<feature type="domain" description="RNase H type-2" evidence="17">
    <location>
        <begin position="17"/>
        <end position="205"/>
    </location>
</feature>
<dbReference type="InterPro" id="IPR012337">
    <property type="entry name" value="RNaseH-like_sf"/>
</dbReference>
<comment type="caution">
    <text evidence="18">The sequence shown here is derived from an EMBL/GenBank/DDBJ whole genome shotgun (WGS) entry which is preliminary data.</text>
</comment>
<evidence type="ECO:0000256" key="7">
    <source>
        <dbReference type="ARBA" id="ARBA00019179"/>
    </source>
</evidence>
<dbReference type="RefSeq" id="WP_169559676.1">
    <property type="nucleotide sequence ID" value="NZ_BSNF01000001.1"/>
</dbReference>
<proteinExistence type="inferred from homology"/>
<reference evidence="18" key="2">
    <citation type="submission" date="2023-01" db="EMBL/GenBank/DDBJ databases">
        <title>Draft genome sequence of Sneathiella chinensis strain NBRC 103408.</title>
        <authorList>
            <person name="Sun Q."/>
            <person name="Mori K."/>
        </authorList>
    </citation>
    <scope>NUCLEOTIDE SEQUENCE</scope>
    <source>
        <strain evidence="18">NBRC 103408</strain>
    </source>
</reference>
<dbReference type="PANTHER" id="PTHR10954">
    <property type="entry name" value="RIBONUCLEASE H2 SUBUNIT A"/>
    <property type="match status" value="1"/>
</dbReference>
<dbReference type="NCBIfam" id="NF000594">
    <property type="entry name" value="PRK00015.1-1"/>
    <property type="match status" value="1"/>
</dbReference>
<dbReference type="InterPro" id="IPR024567">
    <property type="entry name" value="RNase_HII/HIII_dom"/>
</dbReference>
<feature type="binding site" evidence="14 15">
    <location>
        <position position="24"/>
    </location>
    <ligand>
        <name>a divalent metal cation</name>
        <dbReference type="ChEBI" id="CHEBI:60240"/>
    </ligand>
</feature>
<dbReference type="Proteomes" id="UP001161409">
    <property type="component" value="Unassembled WGS sequence"/>
</dbReference>
<keyword evidence="11 14" id="KW-0255">Endonuclease</keyword>
<protein>
    <recommendedName>
        <fullName evidence="7 14">Ribonuclease HII</fullName>
        <shortName evidence="14">RNase HII</shortName>
        <ecNumber evidence="6 14">3.1.26.4</ecNumber>
    </recommendedName>
</protein>
<evidence type="ECO:0000313" key="18">
    <source>
        <dbReference type="EMBL" id="GLQ05701.1"/>
    </source>
</evidence>
<comment type="similarity">
    <text evidence="5 14 16">Belongs to the RNase HII family.</text>
</comment>
<evidence type="ECO:0000256" key="1">
    <source>
        <dbReference type="ARBA" id="ARBA00000077"/>
    </source>
</evidence>
<dbReference type="EMBL" id="BSNF01000001">
    <property type="protein sequence ID" value="GLQ05701.1"/>
    <property type="molecule type" value="Genomic_DNA"/>
</dbReference>
<evidence type="ECO:0000256" key="11">
    <source>
        <dbReference type="ARBA" id="ARBA00022759"/>
    </source>
</evidence>
<feature type="binding site" evidence="14 15">
    <location>
        <position position="114"/>
    </location>
    <ligand>
        <name>a divalent metal cation</name>
        <dbReference type="ChEBI" id="CHEBI:60240"/>
    </ligand>
</feature>
<evidence type="ECO:0000256" key="6">
    <source>
        <dbReference type="ARBA" id="ARBA00012180"/>
    </source>
</evidence>
<evidence type="ECO:0000259" key="17">
    <source>
        <dbReference type="PROSITE" id="PS51975"/>
    </source>
</evidence>
<evidence type="ECO:0000256" key="12">
    <source>
        <dbReference type="ARBA" id="ARBA00022801"/>
    </source>
</evidence>
<dbReference type="InterPro" id="IPR022898">
    <property type="entry name" value="RNase_HII"/>
</dbReference>
<feature type="binding site" evidence="14 15">
    <location>
        <position position="23"/>
    </location>
    <ligand>
        <name>a divalent metal cation</name>
        <dbReference type="ChEBI" id="CHEBI:60240"/>
    </ligand>
</feature>
<gene>
    <name evidence="14 18" type="primary">rnhB</name>
    <name evidence="18" type="ORF">GCM10007924_09220</name>
</gene>
<keyword evidence="8 14" id="KW-0963">Cytoplasm</keyword>
<dbReference type="Gene3D" id="3.30.420.10">
    <property type="entry name" value="Ribonuclease H-like superfamily/Ribonuclease H"/>
    <property type="match status" value="1"/>
</dbReference>
<comment type="cofactor">
    <cofactor evidence="14 15">
        <name>Mn(2+)</name>
        <dbReference type="ChEBI" id="CHEBI:29035"/>
    </cofactor>
    <cofactor evidence="14 15">
        <name>Mg(2+)</name>
        <dbReference type="ChEBI" id="CHEBI:18420"/>
    </cofactor>
    <text evidence="14 15">Manganese or magnesium. Binds 1 divalent metal ion per monomer in the absence of substrate. May bind a second metal ion after substrate binding.</text>
</comment>
<dbReference type="Pfam" id="PF01351">
    <property type="entry name" value="RNase_HII"/>
    <property type="match status" value="1"/>
</dbReference>
<name>A0ABQ5U1Z0_9PROT</name>
<accession>A0ABQ5U1Z0</accession>
<dbReference type="InterPro" id="IPR036397">
    <property type="entry name" value="RNaseH_sf"/>
</dbReference>
<dbReference type="SUPFAM" id="SSF53098">
    <property type="entry name" value="Ribonuclease H-like"/>
    <property type="match status" value="1"/>
</dbReference>
<evidence type="ECO:0000256" key="10">
    <source>
        <dbReference type="ARBA" id="ARBA00022723"/>
    </source>
</evidence>
<dbReference type="HAMAP" id="MF_00052_B">
    <property type="entry name" value="RNase_HII_B"/>
    <property type="match status" value="1"/>
</dbReference>
<evidence type="ECO:0000256" key="4">
    <source>
        <dbReference type="ARBA" id="ARBA00004496"/>
    </source>
</evidence>
<keyword evidence="9 14" id="KW-0540">Nuclease</keyword>
<evidence type="ECO:0000256" key="5">
    <source>
        <dbReference type="ARBA" id="ARBA00007383"/>
    </source>
</evidence>
<keyword evidence="13 14" id="KW-0464">Manganese</keyword>
<comment type="function">
    <text evidence="3 14 16">Endonuclease that specifically degrades the RNA of RNA-DNA hybrids.</text>
</comment>
<evidence type="ECO:0000313" key="19">
    <source>
        <dbReference type="Proteomes" id="UP001161409"/>
    </source>
</evidence>
<evidence type="ECO:0000256" key="2">
    <source>
        <dbReference type="ARBA" id="ARBA00001946"/>
    </source>
</evidence>
<evidence type="ECO:0000256" key="15">
    <source>
        <dbReference type="PROSITE-ProRule" id="PRU01319"/>
    </source>
</evidence>
<evidence type="ECO:0000256" key="14">
    <source>
        <dbReference type="HAMAP-Rule" id="MF_00052"/>
    </source>
</evidence>
<evidence type="ECO:0000256" key="16">
    <source>
        <dbReference type="RuleBase" id="RU003515"/>
    </source>
</evidence>
<dbReference type="NCBIfam" id="NF000595">
    <property type="entry name" value="PRK00015.1-3"/>
    <property type="match status" value="1"/>
</dbReference>
<dbReference type="PROSITE" id="PS51975">
    <property type="entry name" value="RNASE_H_2"/>
    <property type="match status" value="1"/>
</dbReference>
<keyword evidence="10 14" id="KW-0479">Metal-binding</keyword>
<evidence type="ECO:0000256" key="9">
    <source>
        <dbReference type="ARBA" id="ARBA00022722"/>
    </source>
</evidence>
<sequence length="207" mass="22420">MSSKSLPDLSLENEETGLVAGIDEVGRGPFAGPVVAAAVILDPANIPDGIQDSKKIAKSKREQVFNAILETSRVGIGEASPEEIDNLNILQATFLAMRRAVEQLPVRPDALLVDGNRDPKLGLPTRLIVKGDSLSLSIAAASIVAKVTRDRKMCRLAEQYPHYGWQNNSGYGTAEHRKGLSLFGITPQHRRSFAPIREILSKNKTGN</sequence>
<dbReference type="CDD" id="cd07182">
    <property type="entry name" value="RNase_HII_bacteria_HII_like"/>
    <property type="match status" value="1"/>
</dbReference>
<comment type="catalytic activity">
    <reaction evidence="1 14 15 16">
        <text>Endonucleolytic cleavage to 5'-phosphomonoester.</text>
        <dbReference type="EC" id="3.1.26.4"/>
    </reaction>
</comment>
<comment type="subcellular location">
    <subcellularLocation>
        <location evidence="4 14">Cytoplasm</location>
    </subcellularLocation>
</comment>